<proteinExistence type="predicted"/>
<gene>
    <name evidence="1" type="ORF">DHETER_LOCUS10904</name>
</gene>
<feature type="non-terminal residue" evidence="1">
    <location>
        <position position="1"/>
    </location>
</feature>
<keyword evidence="2" id="KW-1185">Reference proteome</keyword>
<dbReference type="Proteomes" id="UP000789702">
    <property type="component" value="Unassembled WGS sequence"/>
</dbReference>
<dbReference type="EMBL" id="CAJVPU010022478">
    <property type="protein sequence ID" value="CAG8685793.1"/>
    <property type="molecule type" value="Genomic_DNA"/>
</dbReference>
<organism evidence="1 2">
    <name type="scientific">Dentiscutata heterogama</name>
    <dbReference type="NCBI Taxonomy" id="1316150"/>
    <lineage>
        <taxon>Eukaryota</taxon>
        <taxon>Fungi</taxon>
        <taxon>Fungi incertae sedis</taxon>
        <taxon>Mucoromycota</taxon>
        <taxon>Glomeromycotina</taxon>
        <taxon>Glomeromycetes</taxon>
        <taxon>Diversisporales</taxon>
        <taxon>Gigasporaceae</taxon>
        <taxon>Dentiscutata</taxon>
    </lineage>
</organism>
<comment type="caution">
    <text evidence="1">The sequence shown here is derived from an EMBL/GenBank/DDBJ whole genome shotgun (WGS) entry which is preliminary data.</text>
</comment>
<sequence>AETEELSDLMKKALKLFKLKTQKETLTNQIYQEILEFFN</sequence>
<protein>
    <submittedName>
        <fullName evidence="1">7933_t:CDS:1</fullName>
    </submittedName>
</protein>
<name>A0ACA9P313_9GLOM</name>
<evidence type="ECO:0000313" key="2">
    <source>
        <dbReference type="Proteomes" id="UP000789702"/>
    </source>
</evidence>
<evidence type="ECO:0000313" key="1">
    <source>
        <dbReference type="EMBL" id="CAG8685793.1"/>
    </source>
</evidence>
<accession>A0ACA9P313</accession>
<feature type="non-terminal residue" evidence="1">
    <location>
        <position position="39"/>
    </location>
</feature>
<reference evidence="1" key="1">
    <citation type="submission" date="2021-06" db="EMBL/GenBank/DDBJ databases">
        <authorList>
            <person name="Kallberg Y."/>
            <person name="Tangrot J."/>
            <person name="Rosling A."/>
        </authorList>
    </citation>
    <scope>NUCLEOTIDE SEQUENCE</scope>
    <source>
        <strain evidence="1">IL203A</strain>
    </source>
</reference>